<protein>
    <submittedName>
        <fullName evidence="1">Uncharacterized protein</fullName>
    </submittedName>
</protein>
<sequence length="94" mass="9689">METQKKRGQGCWGGRQKPSRDPASAVGRPTAAVDVELSGPGTEALTVTDKRQAGSVKSTWHRAAFSLADAKSMTEALAGGQAGGRPLALFPPLG</sequence>
<keyword evidence="2" id="KW-1185">Reference proteome</keyword>
<accession>A0ACB9VUK2</accession>
<reference evidence="1" key="1">
    <citation type="submission" date="2022-05" db="EMBL/GenBank/DDBJ databases">
        <title>Chromosome-level genome of Chaenocephalus aceratus.</title>
        <authorList>
            <person name="Park H."/>
        </authorList>
    </citation>
    <scope>NUCLEOTIDE SEQUENCE</scope>
    <source>
        <strain evidence="1">KU_202001</strain>
    </source>
</reference>
<dbReference type="EMBL" id="CM043799">
    <property type="protein sequence ID" value="KAI4803804.1"/>
    <property type="molecule type" value="Genomic_DNA"/>
</dbReference>
<dbReference type="Proteomes" id="UP001057452">
    <property type="component" value="Chromosome 15"/>
</dbReference>
<evidence type="ECO:0000313" key="2">
    <source>
        <dbReference type="Proteomes" id="UP001057452"/>
    </source>
</evidence>
<gene>
    <name evidence="1" type="ORF">KUCAC02_025452</name>
</gene>
<name>A0ACB9VUK2_CHAAC</name>
<comment type="caution">
    <text evidence="1">The sequence shown here is derived from an EMBL/GenBank/DDBJ whole genome shotgun (WGS) entry which is preliminary data.</text>
</comment>
<evidence type="ECO:0000313" key="1">
    <source>
        <dbReference type="EMBL" id="KAI4803804.1"/>
    </source>
</evidence>
<organism evidence="1 2">
    <name type="scientific">Chaenocephalus aceratus</name>
    <name type="common">Blackfin icefish</name>
    <name type="synonym">Chaenichthys aceratus</name>
    <dbReference type="NCBI Taxonomy" id="36190"/>
    <lineage>
        <taxon>Eukaryota</taxon>
        <taxon>Metazoa</taxon>
        <taxon>Chordata</taxon>
        <taxon>Craniata</taxon>
        <taxon>Vertebrata</taxon>
        <taxon>Euteleostomi</taxon>
        <taxon>Actinopterygii</taxon>
        <taxon>Neopterygii</taxon>
        <taxon>Teleostei</taxon>
        <taxon>Neoteleostei</taxon>
        <taxon>Acanthomorphata</taxon>
        <taxon>Eupercaria</taxon>
        <taxon>Perciformes</taxon>
        <taxon>Notothenioidei</taxon>
        <taxon>Channichthyidae</taxon>
        <taxon>Chaenocephalus</taxon>
    </lineage>
</organism>
<proteinExistence type="predicted"/>